<evidence type="ECO:0000256" key="5">
    <source>
        <dbReference type="ARBA" id="ARBA00022741"/>
    </source>
</evidence>
<comment type="pathway">
    <text evidence="2 12">Amino-acid biosynthesis; L-lysine biosynthesis via DAP pathway; (S)-tetrahydrodipicolinate from L-aspartate: step 1/4.</text>
</comment>
<dbReference type="PANTHER" id="PTHR21499:SF67">
    <property type="entry name" value="ASPARTOKINASE 3"/>
    <property type="match status" value="1"/>
</dbReference>
<comment type="caution">
    <text evidence="15">The sequence shown here is derived from an EMBL/GenBank/DDBJ whole genome shotgun (WGS) entry which is preliminary data.</text>
</comment>
<comment type="function">
    <text evidence="1">Catalyzes the phosphorylation of the beta-carboxyl group of aspartic acid with ATP to yield 4-phospho-L-aspartate, which is involved in the branched biosynthetic pathway leading to the biosynthesis of amino acids threonine, isoleucine and methionine.</text>
</comment>
<gene>
    <name evidence="15" type="ORF">GWG61_04725</name>
</gene>
<proteinExistence type="inferred from homology"/>
<evidence type="ECO:0000256" key="8">
    <source>
        <dbReference type="ARBA" id="ARBA00022915"/>
    </source>
</evidence>
<dbReference type="InterPro" id="IPR054352">
    <property type="entry name" value="ACT_Aspartokinase"/>
</dbReference>
<keyword evidence="7 10" id="KW-0067">ATP-binding</keyword>
<dbReference type="GO" id="GO:0009088">
    <property type="term" value="P:threonine biosynthetic process"/>
    <property type="evidence" value="ECO:0007669"/>
    <property type="project" value="UniProtKB-UniPathway"/>
</dbReference>
<dbReference type="GO" id="GO:0005829">
    <property type="term" value="C:cytosol"/>
    <property type="evidence" value="ECO:0007669"/>
    <property type="project" value="TreeGrafter"/>
</dbReference>
<dbReference type="GO" id="GO:0009089">
    <property type="term" value="P:lysine biosynthetic process via diaminopimelate"/>
    <property type="evidence" value="ECO:0007669"/>
    <property type="project" value="UniProtKB-UniPathway"/>
</dbReference>
<dbReference type="EMBL" id="JAADJO010000008">
    <property type="protein sequence ID" value="NDJ73807.1"/>
    <property type="molecule type" value="Genomic_DNA"/>
</dbReference>
<dbReference type="InterPro" id="IPR035804">
    <property type="entry name" value="AKIII_YclM_N"/>
</dbReference>
<accession>A0A6B2FUF6</accession>
<dbReference type="RefSeq" id="WP_144231230.1">
    <property type="nucleotide sequence ID" value="NZ_CAZZQF010000001.1"/>
</dbReference>
<dbReference type="GO" id="GO:0009090">
    <property type="term" value="P:homoserine biosynthetic process"/>
    <property type="evidence" value="ECO:0007669"/>
    <property type="project" value="TreeGrafter"/>
</dbReference>
<feature type="binding site" evidence="10">
    <location>
        <begin position="220"/>
        <end position="221"/>
    </location>
    <ligand>
        <name>ATP</name>
        <dbReference type="ChEBI" id="CHEBI:30616"/>
    </ligand>
</feature>
<dbReference type="Pfam" id="PF22468">
    <property type="entry name" value="ACT_9"/>
    <property type="match status" value="1"/>
</dbReference>
<comment type="pathway">
    <text evidence="12">Amino-acid biosynthesis; L-methionine biosynthesis via de novo pathway; L-homoserine from L-aspartate: step 1/3.</text>
</comment>
<evidence type="ECO:0000256" key="11">
    <source>
        <dbReference type="RuleBase" id="RU003448"/>
    </source>
</evidence>
<dbReference type="GO" id="GO:0004072">
    <property type="term" value="F:aspartate kinase activity"/>
    <property type="evidence" value="ECO:0007669"/>
    <property type="project" value="UniProtKB-EC"/>
</dbReference>
<comment type="pathway">
    <text evidence="12">Amino-acid biosynthesis; L-threonine biosynthesis; L-threonine from L-aspartate: step 1/5.</text>
</comment>
<dbReference type="InterPro" id="IPR036393">
    <property type="entry name" value="AceGlu_kinase-like_sf"/>
</dbReference>
<dbReference type="InterPro" id="IPR018042">
    <property type="entry name" value="Aspartate_kinase_CS"/>
</dbReference>
<dbReference type="CDD" id="cd04245">
    <property type="entry name" value="AAK_AKiii-YclM-BS"/>
    <property type="match status" value="1"/>
</dbReference>
<sequence>MKVAKFGGSSVASGAKIAQVINILNNDNKRQVVVVSAPGKRSKSDTKVTDLLIKYANLTLRKQNCEKIQAQIYARYAEIGEYFDLSMQGLNEIKALINDLPTHTFPNRDYLMAAFKAHGEFLNAKLLTMIMKKQGFKVRLLTPRQAGLVVTGSPNDASVNPETYVNLRNLELDSAEKIIFPGFYGISPSGNIATFSRGGSDITGAILARGFNAELYENFTDVDAIFSANPAIVSHPEPISKMTYREMRELSYAGFSVFHDEALIPAIQAQIPVNVKNTQHPERPGTMIVPETNFKAQHTITGIAGGKNFAALYLHKYLLNKGAGFTLKILQILDQHKVAYEHMPSGIDDITIIFKKEDLNAELIDQICNEIQVSLDPDQMQWIDDYAITMVVGEGMRDKLSLCASILYHLGQKNISIQMINQGASQISIMIGTRRGDAEEVIRTIYQTFFN</sequence>
<dbReference type="InterPro" id="IPR042199">
    <property type="entry name" value="AsparK_Bifunc_asparK/hSer_DH"/>
</dbReference>
<dbReference type="Pfam" id="PF00696">
    <property type="entry name" value="AA_kinase"/>
    <property type="match status" value="1"/>
</dbReference>
<dbReference type="NCBIfam" id="TIGR00657">
    <property type="entry name" value="asp_kinases"/>
    <property type="match status" value="1"/>
</dbReference>
<evidence type="ECO:0000256" key="3">
    <source>
        <dbReference type="ARBA" id="ARBA00010122"/>
    </source>
</evidence>
<name>A0A6B2FUF6_9LACO</name>
<evidence type="ECO:0000256" key="10">
    <source>
        <dbReference type="PIRSR" id="PIRSR000726-1"/>
    </source>
</evidence>
<evidence type="ECO:0000256" key="12">
    <source>
        <dbReference type="RuleBase" id="RU004249"/>
    </source>
</evidence>
<dbReference type="PROSITE" id="PS00324">
    <property type="entry name" value="ASPARTOKINASE"/>
    <property type="match status" value="1"/>
</dbReference>
<dbReference type="InterPro" id="IPR005260">
    <property type="entry name" value="Asp_kin_monofn"/>
</dbReference>
<evidence type="ECO:0000256" key="7">
    <source>
        <dbReference type="ARBA" id="ARBA00022840"/>
    </source>
</evidence>
<protein>
    <recommendedName>
        <fullName evidence="11">Aspartokinase</fullName>
        <ecNumber evidence="11">2.7.2.4</ecNumber>
    </recommendedName>
</protein>
<dbReference type="InterPro" id="IPR001048">
    <property type="entry name" value="Asp/Glu/Uridylate_kinase"/>
</dbReference>
<dbReference type="SUPFAM" id="SSF55021">
    <property type="entry name" value="ACT-like"/>
    <property type="match status" value="2"/>
</dbReference>
<evidence type="ECO:0000256" key="4">
    <source>
        <dbReference type="ARBA" id="ARBA00022679"/>
    </source>
</evidence>
<dbReference type="Gene3D" id="1.20.120.1320">
    <property type="entry name" value="Aspartokinase, catalytic domain"/>
    <property type="match status" value="1"/>
</dbReference>
<dbReference type="Gene3D" id="3.40.1160.10">
    <property type="entry name" value="Acetylglutamate kinase-like"/>
    <property type="match status" value="1"/>
</dbReference>
<evidence type="ECO:0000259" key="13">
    <source>
        <dbReference type="Pfam" id="PF00696"/>
    </source>
</evidence>
<dbReference type="InterPro" id="IPR001341">
    <property type="entry name" value="Asp_kinase"/>
</dbReference>
<keyword evidence="12" id="KW-0028">Amino-acid biosynthesis</keyword>
<dbReference type="UniPathway" id="UPA00051">
    <property type="reaction ID" value="UER00462"/>
</dbReference>
<dbReference type="PIRSF" id="PIRSF000726">
    <property type="entry name" value="Asp_kin"/>
    <property type="match status" value="1"/>
</dbReference>
<evidence type="ECO:0000256" key="1">
    <source>
        <dbReference type="ARBA" id="ARBA00003121"/>
    </source>
</evidence>
<evidence type="ECO:0000313" key="15">
    <source>
        <dbReference type="EMBL" id="NDJ73807.1"/>
    </source>
</evidence>
<keyword evidence="4 11" id="KW-0808">Transferase</keyword>
<feature type="domain" description="Aspartokinase ACT" evidence="14">
    <location>
        <begin position="390"/>
        <end position="449"/>
    </location>
</feature>
<dbReference type="Gene3D" id="3.30.2130.10">
    <property type="entry name" value="VC0802-like"/>
    <property type="match status" value="1"/>
</dbReference>
<dbReference type="CDD" id="cd04911">
    <property type="entry name" value="ACT_AKiii-YclM-BS_1"/>
    <property type="match status" value="1"/>
</dbReference>
<evidence type="ECO:0000256" key="9">
    <source>
        <dbReference type="ARBA" id="ARBA00047872"/>
    </source>
</evidence>
<keyword evidence="8" id="KW-0220">Diaminopimelate biosynthesis</keyword>
<keyword evidence="5 10" id="KW-0547">Nucleotide-binding</keyword>
<keyword evidence="6 11" id="KW-0418">Kinase</keyword>
<dbReference type="UniPathway" id="UPA00034">
    <property type="reaction ID" value="UER00015"/>
</dbReference>
<dbReference type="InterPro" id="IPR045865">
    <property type="entry name" value="ACT-like_dom_sf"/>
</dbReference>
<dbReference type="SUPFAM" id="SSF53633">
    <property type="entry name" value="Carbamate kinase-like"/>
    <property type="match status" value="1"/>
</dbReference>
<comment type="catalytic activity">
    <reaction evidence="9 11">
        <text>L-aspartate + ATP = 4-phospho-L-aspartate + ADP</text>
        <dbReference type="Rhea" id="RHEA:23776"/>
        <dbReference type="ChEBI" id="CHEBI:29991"/>
        <dbReference type="ChEBI" id="CHEBI:30616"/>
        <dbReference type="ChEBI" id="CHEBI:57535"/>
        <dbReference type="ChEBI" id="CHEBI:456216"/>
        <dbReference type="EC" id="2.7.2.4"/>
    </reaction>
</comment>
<dbReference type="AlphaFoldDB" id="A0A6B2FUF6"/>
<dbReference type="NCBIfam" id="NF006540">
    <property type="entry name" value="PRK09034.1"/>
    <property type="match status" value="1"/>
</dbReference>
<feature type="domain" description="Aspartate/glutamate/uridylate kinase" evidence="13">
    <location>
        <begin position="2"/>
        <end position="277"/>
    </location>
</feature>
<dbReference type="GO" id="GO:0005524">
    <property type="term" value="F:ATP binding"/>
    <property type="evidence" value="ECO:0007669"/>
    <property type="project" value="UniProtKB-KW"/>
</dbReference>
<dbReference type="UniPathway" id="UPA00050">
    <property type="reaction ID" value="UER00461"/>
</dbReference>
<organism evidence="15">
    <name type="scientific">Lactobacillus paragasseri</name>
    <dbReference type="NCBI Taxonomy" id="2107999"/>
    <lineage>
        <taxon>Bacteria</taxon>
        <taxon>Bacillati</taxon>
        <taxon>Bacillota</taxon>
        <taxon>Bacilli</taxon>
        <taxon>Lactobacillales</taxon>
        <taxon>Lactobacillaceae</taxon>
        <taxon>Lactobacillus</taxon>
    </lineage>
</organism>
<evidence type="ECO:0000256" key="2">
    <source>
        <dbReference type="ARBA" id="ARBA00004766"/>
    </source>
</evidence>
<evidence type="ECO:0000256" key="6">
    <source>
        <dbReference type="ARBA" id="ARBA00022777"/>
    </source>
</evidence>
<dbReference type="EC" id="2.7.2.4" evidence="11"/>
<dbReference type="GO" id="GO:0019877">
    <property type="term" value="P:diaminopimelate biosynthetic process"/>
    <property type="evidence" value="ECO:0007669"/>
    <property type="project" value="UniProtKB-KW"/>
</dbReference>
<comment type="similarity">
    <text evidence="3 11">Belongs to the aspartokinase family.</text>
</comment>
<evidence type="ECO:0000259" key="14">
    <source>
        <dbReference type="Pfam" id="PF22468"/>
    </source>
</evidence>
<dbReference type="FunFam" id="3.40.1160.10:FF:000027">
    <property type="entry name" value="Aspartokinase"/>
    <property type="match status" value="1"/>
</dbReference>
<reference evidence="15" key="1">
    <citation type="submission" date="2020-01" db="EMBL/GenBank/DDBJ databases">
        <title>Vaginal microbiome of pregnant Indian women: Insights into the genome of dominants Lactobacillus species.</title>
        <authorList>
            <person name="Das B."/>
            <person name="Mehta O."/>
            <person name="Ghosh T.S."/>
            <person name="Kothidar A."/>
            <person name="Gowtham M.R."/>
            <person name="Mitra R."/>
            <person name="Kshetrapal P."/>
            <person name="Wadhwa N."/>
            <person name="Thiruvengadam R."/>
            <person name="Nair G.B."/>
            <person name="Bhatnagar S."/>
            <person name="Das B."/>
        </authorList>
    </citation>
    <scope>NUCLEOTIDE SEQUENCE</scope>
    <source>
        <strain evidence="15">Indica</strain>
    </source>
</reference>
<dbReference type="PANTHER" id="PTHR21499">
    <property type="entry name" value="ASPARTATE KINASE"/>
    <property type="match status" value="1"/>
</dbReference>